<dbReference type="PANTHER" id="PTHR24221">
    <property type="entry name" value="ATP-BINDING CASSETTE SUB-FAMILY B"/>
    <property type="match status" value="1"/>
</dbReference>
<dbReference type="Gene3D" id="3.40.50.300">
    <property type="entry name" value="P-loop containing nucleotide triphosphate hydrolases"/>
    <property type="match status" value="1"/>
</dbReference>
<evidence type="ECO:0000256" key="7">
    <source>
        <dbReference type="ARBA" id="ARBA00023136"/>
    </source>
</evidence>
<dbReference type="GO" id="GO:0005524">
    <property type="term" value="F:ATP binding"/>
    <property type="evidence" value="ECO:0007669"/>
    <property type="project" value="UniProtKB-KW"/>
</dbReference>
<feature type="domain" description="ABC transporter" evidence="9">
    <location>
        <begin position="33"/>
        <end position="238"/>
    </location>
</feature>
<evidence type="ECO:0000256" key="4">
    <source>
        <dbReference type="ARBA" id="ARBA00022741"/>
    </source>
</evidence>
<dbReference type="WBParaSite" id="GPUH_0000125701-mRNA-1">
    <property type="protein sequence ID" value="GPUH_0000125701-mRNA-1"/>
    <property type="gene ID" value="GPUH_0000125701"/>
</dbReference>
<evidence type="ECO:0000259" key="9">
    <source>
        <dbReference type="PROSITE" id="PS50893"/>
    </source>
</evidence>
<evidence type="ECO:0000256" key="3">
    <source>
        <dbReference type="ARBA" id="ARBA00022692"/>
    </source>
</evidence>
<keyword evidence="6" id="KW-1133">Transmembrane helix</keyword>
<accession>A0A183CXR6</accession>
<dbReference type="SUPFAM" id="SSF52540">
    <property type="entry name" value="P-loop containing nucleoside triphosphate hydrolases"/>
    <property type="match status" value="1"/>
</dbReference>
<dbReference type="FunFam" id="3.40.50.300:FF:000967">
    <property type="entry name" value="ABC multidrug transporter mdr4"/>
    <property type="match status" value="1"/>
</dbReference>
<keyword evidence="8" id="KW-0732">Signal</keyword>
<dbReference type="Proteomes" id="UP000271098">
    <property type="component" value="Unassembled WGS sequence"/>
</dbReference>
<dbReference type="AlphaFoldDB" id="A0A183CXR6"/>
<dbReference type="OrthoDB" id="6500128at2759"/>
<gene>
    <name evidence="10" type="ORF">GPUH_LOCUS1257</name>
</gene>
<dbReference type="EMBL" id="UYRT01001464">
    <property type="protein sequence ID" value="VDK29693.1"/>
    <property type="molecule type" value="Genomic_DNA"/>
</dbReference>
<dbReference type="GO" id="GO:0042626">
    <property type="term" value="F:ATPase-coupled transmembrane transporter activity"/>
    <property type="evidence" value="ECO:0007669"/>
    <property type="project" value="TreeGrafter"/>
</dbReference>
<dbReference type="PROSITE" id="PS50893">
    <property type="entry name" value="ABC_TRANSPORTER_2"/>
    <property type="match status" value="1"/>
</dbReference>
<dbReference type="PANTHER" id="PTHR24221:SF243">
    <property type="entry name" value="P-GLYCOPROTEIN RELATED"/>
    <property type="match status" value="1"/>
</dbReference>
<dbReference type="GO" id="GO:0016887">
    <property type="term" value="F:ATP hydrolysis activity"/>
    <property type="evidence" value="ECO:0007669"/>
    <property type="project" value="InterPro"/>
</dbReference>
<feature type="signal peptide" evidence="8">
    <location>
        <begin position="1"/>
        <end position="28"/>
    </location>
</feature>
<evidence type="ECO:0000256" key="8">
    <source>
        <dbReference type="SAM" id="SignalP"/>
    </source>
</evidence>
<sequence>MAILLGSYFLGVISPHLMVLLNARVAAGSIYQTIDRNVHFRYPTRKNVKVLNGLDLVVEPGQTVALVGHSGCGKSTLVGLITRLYEAESGTVTIDGYDVRHVNIEWLRNVVGVVQQEPVLFSDTIEANLKAGNSNASQQLIVEACRTANAHDFIKKLPHGYKTIIGEGGVQLSGGQKQRIAIARTLIRNPKILLLDEATSALDTHSEAIVQVIICITFMSKLMKANRRNSSTRTLSFTLL</sequence>
<keyword evidence="7" id="KW-0472">Membrane</keyword>
<dbReference type="Pfam" id="PF00005">
    <property type="entry name" value="ABC_tran"/>
    <property type="match status" value="1"/>
</dbReference>
<dbReference type="InterPro" id="IPR017871">
    <property type="entry name" value="ABC_transporter-like_CS"/>
</dbReference>
<organism evidence="12">
    <name type="scientific">Gongylonema pulchrum</name>
    <dbReference type="NCBI Taxonomy" id="637853"/>
    <lineage>
        <taxon>Eukaryota</taxon>
        <taxon>Metazoa</taxon>
        <taxon>Ecdysozoa</taxon>
        <taxon>Nematoda</taxon>
        <taxon>Chromadorea</taxon>
        <taxon>Rhabditida</taxon>
        <taxon>Spirurina</taxon>
        <taxon>Spiruromorpha</taxon>
        <taxon>Spiruroidea</taxon>
        <taxon>Gongylonematidae</taxon>
        <taxon>Gongylonema</taxon>
    </lineage>
</organism>
<dbReference type="InterPro" id="IPR003439">
    <property type="entry name" value="ABC_transporter-like_ATP-bd"/>
</dbReference>
<evidence type="ECO:0000313" key="12">
    <source>
        <dbReference type="WBParaSite" id="GPUH_0000125701-mRNA-1"/>
    </source>
</evidence>
<dbReference type="SMART" id="SM00382">
    <property type="entry name" value="AAA"/>
    <property type="match status" value="1"/>
</dbReference>
<keyword evidence="3" id="KW-0812">Transmembrane</keyword>
<evidence type="ECO:0000256" key="5">
    <source>
        <dbReference type="ARBA" id="ARBA00022840"/>
    </source>
</evidence>
<evidence type="ECO:0000313" key="11">
    <source>
        <dbReference type="Proteomes" id="UP000271098"/>
    </source>
</evidence>
<keyword evidence="5" id="KW-0067">ATP-binding</keyword>
<feature type="chain" id="PRO_5043138541" evidence="8">
    <location>
        <begin position="29"/>
        <end position="240"/>
    </location>
</feature>
<keyword evidence="11" id="KW-1185">Reference proteome</keyword>
<evidence type="ECO:0000256" key="2">
    <source>
        <dbReference type="ARBA" id="ARBA00022448"/>
    </source>
</evidence>
<protein>
    <submittedName>
        <fullName evidence="12">ABC transporter domain-containing protein</fullName>
    </submittedName>
</protein>
<dbReference type="GO" id="GO:0016020">
    <property type="term" value="C:membrane"/>
    <property type="evidence" value="ECO:0007669"/>
    <property type="project" value="UniProtKB-SubCell"/>
</dbReference>
<name>A0A183CXR6_9BILA</name>
<evidence type="ECO:0000313" key="10">
    <source>
        <dbReference type="EMBL" id="VDK29693.1"/>
    </source>
</evidence>
<reference evidence="10 11" key="2">
    <citation type="submission" date="2018-11" db="EMBL/GenBank/DDBJ databases">
        <authorList>
            <consortium name="Pathogen Informatics"/>
        </authorList>
    </citation>
    <scope>NUCLEOTIDE SEQUENCE [LARGE SCALE GENOMIC DNA]</scope>
</reference>
<keyword evidence="4" id="KW-0547">Nucleotide-binding</keyword>
<comment type="subcellular location">
    <subcellularLocation>
        <location evidence="1">Membrane</location>
        <topology evidence="1">Multi-pass membrane protein</topology>
    </subcellularLocation>
</comment>
<dbReference type="InterPro" id="IPR039421">
    <property type="entry name" value="Type_1_exporter"/>
</dbReference>
<evidence type="ECO:0000256" key="6">
    <source>
        <dbReference type="ARBA" id="ARBA00022989"/>
    </source>
</evidence>
<keyword evidence="2" id="KW-0813">Transport</keyword>
<dbReference type="InterPro" id="IPR003593">
    <property type="entry name" value="AAA+_ATPase"/>
</dbReference>
<proteinExistence type="predicted"/>
<dbReference type="InterPro" id="IPR027417">
    <property type="entry name" value="P-loop_NTPase"/>
</dbReference>
<evidence type="ECO:0000256" key="1">
    <source>
        <dbReference type="ARBA" id="ARBA00004141"/>
    </source>
</evidence>
<reference evidence="12" key="1">
    <citation type="submission" date="2016-06" db="UniProtKB">
        <authorList>
            <consortium name="WormBaseParasite"/>
        </authorList>
    </citation>
    <scope>IDENTIFICATION</scope>
</reference>
<dbReference type="PROSITE" id="PS00211">
    <property type="entry name" value="ABC_TRANSPORTER_1"/>
    <property type="match status" value="1"/>
</dbReference>